<dbReference type="EMBL" id="DSDK01000769">
    <property type="protein sequence ID" value="HDR52647.1"/>
    <property type="molecule type" value="Genomic_DNA"/>
</dbReference>
<comment type="caution">
    <text evidence="2">The sequence shown here is derived from an EMBL/GenBank/DDBJ whole genome shotgun (WGS) entry which is preliminary data.</text>
</comment>
<keyword evidence="1" id="KW-0732">Signal</keyword>
<dbReference type="AlphaFoldDB" id="A0A831LJ00"/>
<organism evidence="2">
    <name type="scientific">Mariniphaga anaerophila</name>
    <dbReference type="NCBI Taxonomy" id="1484053"/>
    <lineage>
        <taxon>Bacteria</taxon>
        <taxon>Pseudomonadati</taxon>
        <taxon>Bacteroidota</taxon>
        <taxon>Bacteroidia</taxon>
        <taxon>Marinilabiliales</taxon>
        <taxon>Prolixibacteraceae</taxon>
        <taxon>Mariniphaga</taxon>
    </lineage>
</organism>
<dbReference type="Proteomes" id="UP000886047">
    <property type="component" value="Unassembled WGS sequence"/>
</dbReference>
<accession>A0A831LJ00</accession>
<gene>
    <name evidence="2" type="ORF">ENN90_13690</name>
</gene>
<protein>
    <submittedName>
        <fullName evidence="2">YceI family protein</fullName>
    </submittedName>
</protein>
<sequence>MSWKFLKYGLFLAALLCLTSSLAAETFGSGGEECDNHIVIQGSSNINKFQFINHNPQINPSAGTHQLPNPYQQIRIPVHAFTGPGNRMLNDFFKMVNATEHPYILIEIEPRELADFDETTGMTNFRTDITLAGVTQTYVVPCETVFCETSGFILKGDLEIELTDFKIDPPEKVFGAVKVNNEVFITFAFRFRSEEFLTEKMKQ</sequence>
<feature type="chain" id="PRO_5032882878" evidence="1">
    <location>
        <begin position="24"/>
        <end position="203"/>
    </location>
</feature>
<evidence type="ECO:0000256" key="1">
    <source>
        <dbReference type="SAM" id="SignalP"/>
    </source>
</evidence>
<evidence type="ECO:0000313" key="2">
    <source>
        <dbReference type="EMBL" id="HDR52647.1"/>
    </source>
</evidence>
<dbReference type="SUPFAM" id="SSF101874">
    <property type="entry name" value="YceI-like"/>
    <property type="match status" value="1"/>
</dbReference>
<dbReference type="InterPro" id="IPR036761">
    <property type="entry name" value="TTHA0802/YceI-like_sf"/>
</dbReference>
<name>A0A831LJ00_9BACT</name>
<reference evidence="2" key="1">
    <citation type="journal article" date="2020" name="mSystems">
        <title>Genome- and Community-Level Interaction Insights into Carbon Utilization and Element Cycling Functions of Hydrothermarchaeota in Hydrothermal Sediment.</title>
        <authorList>
            <person name="Zhou Z."/>
            <person name="Liu Y."/>
            <person name="Xu W."/>
            <person name="Pan J."/>
            <person name="Luo Z.H."/>
            <person name="Li M."/>
        </authorList>
    </citation>
    <scope>NUCLEOTIDE SEQUENCE [LARGE SCALE GENOMIC DNA]</scope>
    <source>
        <strain evidence="2">SpSt-1217</strain>
    </source>
</reference>
<proteinExistence type="predicted"/>
<feature type="signal peptide" evidence="1">
    <location>
        <begin position="1"/>
        <end position="23"/>
    </location>
</feature>
<dbReference type="Gene3D" id="2.40.128.110">
    <property type="entry name" value="Lipid/polyisoprenoid-binding, YceI-like"/>
    <property type="match status" value="1"/>
</dbReference>